<feature type="compositionally biased region" description="Low complexity" evidence="1">
    <location>
        <begin position="149"/>
        <end position="181"/>
    </location>
</feature>
<feature type="compositionally biased region" description="Low complexity" evidence="1">
    <location>
        <begin position="251"/>
        <end position="266"/>
    </location>
</feature>
<feature type="region of interest" description="Disordered" evidence="1">
    <location>
        <begin position="205"/>
        <end position="266"/>
    </location>
</feature>
<feature type="compositionally biased region" description="Polar residues" evidence="1">
    <location>
        <begin position="205"/>
        <end position="250"/>
    </location>
</feature>
<evidence type="ECO:0000313" key="2">
    <source>
        <dbReference type="EMBL" id="MET4757944.1"/>
    </source>
</evidence>
<proteinExistence type="predicted"/>
<name>A0ABV2SJL6_9GAMM</name>
<evidence type="ECO:0008006" key="4">
    <source>
        <dbReference type="Google" id="ProtNLM"/>
    </source>
</evidence>
<reference evidence="2 3" key="1">
    <citation type="submission" date="2024-06" db="EMBL/GenBank/DDBJ databases">
        <title>Genomic Encyclopedia of Type Strains, Phase V (KMG-V): Genome sequencing to study the core and pangenomes of soil and plant-associated prokaryotes.</title>
        <authorList>
            <person name="Whitman W."/>
        </authorList>
    </citation>
    <scope>NUCLEOTIDE SEQUENCE [LARGE SCALE GENOMIC DNA]</scope>
    <source>
        <strain evidence="2 3">NE40</strain>
    </source>
</reference>
<dbReference type="Proteomes" id="UP001549366">
    <property type="component" value="Unassembled WGS sequence"/>
</dbReference>
<protein>
    <recommendedName>
        <fullName evidence="4">KTSC domain-containing protein</fullName>
    </recommendedName>
</protein>
<dbReference type="EMBL" id="JBEWTB010000002">
    <property type="protein sequence ID" value="MET4757944.1"/>
    <property type="molecule type" value="Genomic_DNA"/>
</dbReference>
<comment type="caution">
    <text evidence="2">The sequence shown here is derived from an EMBL/GenBank/DDBJ whole genome shotgun (WGS) entry which is preliminary data.</text>
</comment>
<feature type="compositionally biased region" description="Polar residues" evidence="1">
    <location>
        <begin position="136"/>
        <end position="148"/>
    </location>
</feature>
<sequence length="320" mass="35095">METLSEINHPQKIHEQEFTPIISKSFICHSFTIPIDIGRLMNNSRYVTLSKIAFTNLKASILLLYLLASAPFAAAEKWVVTINGNSGEEYLVTVDKFGQIDWTKPPEEKNLQLFLERYLRASTYYIYTQHHTGPPVTHNNTPINLLTPSSSESSTSCASFESSLSRESPLSTESSSSTSRTGSDEQNLQHTPRRNLFDQFNAASSPQVVPSGLSPTNPISTSGYDGDISTNTETSEITFGQAGTDTSSTESPAVANAPPSAPNAPSLTACEATLSMEIAAGRHQARIFTTDNHFFQLNFRHRQHCNEVICPEPPASYASQ</sequence>
<feature type="region of interest" description="Disordered" evidence="1">
    <location>
        <begin position="136"/>
        <end position="192"/>
    </location>
</feature>
<gene>
    <name evidence="2" type="ORF">V5J35_003136</name>
</gene>
<keyword evidence="3" id="KW-1185">Reference proteome</keyword>
<accession>A0ABV2SJL6</accession>
<evidence type="ECO:0000313" key="3">
    <source>
        <dbReference type="Proteomes" id="UP001549366"/>
    </source>
</evidence>
<dbReference type="RefSeq" id="WP_354008065.1">
    <property type="nucleotide sequence ID" value="NZ_JBEWTA010000001.1"/>
</dbReference>
<organism evidence="2 3">
    <name type="scientific">Endozoicomonas lisbonensis</name>
    <dbReference type="NCBI Taxonomy" id="3120522"/>
    <lineage>
        <taxon>Bacteria</taxon>
        <taxon>Pseudomonadati</taxon>
        <taxon>Pseudomonadota</taxon>
        <taxon>Gammaproteobacteria</taxon>
        <taxon>Oceanospirillales</taxon>
        <taxon>Endozoicomonadaceae</taxon>
        <taxon>Endozoicomonas</taxon>
    </lineage>
</organism>
<evidence type="ECO:0000256" key="1">
    <source>
        <dbReference type="SAM" id="MobiDB-lite"/>
    </source>
</evidence>